<dbReference type="EMBL" id="CP007139">
    <property type="protein sequence ID" value="AIE83930.1"/>
    <property type="molecule type" value="Genomic_DNA"/>
</dbReference>
<reference evidence="2 3" key="1">
    <citation type="journal article" date="2014" name="PLoS ONE">
        <title>The first complete genome sequence of the class fimbriimonadia in the phylum armatimonadetes.</title>
        <authorList>
            <person name="Hu Z.Y."/>
            <person name="Wang Y.Z."/>
            <person name="Im W.T."/>
            <person name="Wang S.Y."/>
            <person name="Zhao G.P."/>
            <person name="Zheng H.J."/>
            <person name="Quan Z.X."/>
        </authorList>
    </citation>
    <scope>NUCLEOTIDE SEQUENCE [LARGE SCALE GENOMIC DNA]</scope>
    <source>
        <strain evidence="2">Gsoil 348</strain>
    </source>
</reference>
<organism evidence="2 3">
    <name type="scientific">Fimbriimonas ginsengisoli Gsoil 348</name>
    <dbReference type="NCBI Taxonomy" id="661478"/>
    <lineage>
        <taxon>Bacteria</taxon>
        <taxon>Bacillati</taxon>
        <taxon>Armatimonadota</taxon>
        <taxon>Fimbriimonadia</taxon>
        <taxon>Fimbriimonadales</taxon>
        <taxon>Fimbriimonadaceae</taxon>
        <taxon>Fimbriimonas</taxon>
    </lineage>
</organism>
<accession>A0A068NMB8</accession>
<feature type="region of interest" description="Disordered" evidence="1">
    <location>
        <begin position="1"/>
        <end position="62"/>
    </location>
</feature>
<dbReference type="Proteomes" id="UP000027982">
    <property type="component" value="Chromosome"/>
</dbReference>
<evidence type="ECO:0000313" key="2">
    <source>
        <dbReference type="EMBL" id="AIE83930.1"/>
    </source>
</evidence>
<proteinExistence type="predicted"/>
<dbReference type="AlphaFoldDB" id="A0A068NMB8"/>
<evidence type="ECO:0000313" key="3">
    <source>
        <dbReference type="Proteomes" id="UP000027982"/>
    </source>
</evidence>
<keyword evidence="3" id="KW-1185">Reference proteome</keyword>
<name>A0A068NMB8_FIMGI</name>
<dbReference type="KEGG" id="fgi:OP10G_0562"/>
<protein>
    <submittedName>
        <fullName evidence="2">Uncharacterized protein</fullName>
    </submittedName>
</protein>
<gene>
    <name evidence="2" type="ORF">OP10G_0562</name>
</gene>
<dbReference type="HOGENOM" id="CLU_2023302_0_0_0"/>
<evidence type="ECO:0000256" key="1">
    <source>
        <dbReference type="SAM" id="MobiDB-lite"/>
    </source>
</evidence>
<sequence>MGNGDGNSGAGMAAPPVPSMGGPQHGGQFSNADKVAHVDDAWKQQGKGNPDMIHGSRRTTPGEEQYIEIKAPSTVGNRSAVPYVTVLPSYKKKAESALNRQQIPKEHEKRVKEYFESLGGGK</sequence>
<dbReference type="STRING" id="661478.OP10G_0562"/>